<keyword evidence="4" id="KW-1185">Reference proteome</keyword>
<dbReference type="AlphaFoldDB" id="A0A436ZRM3"/>
<dbReference type="Proteomes" id="UP000283090">
    <property type="component" value="Unassembled WGS sequence"/>
</dbReference>
<feature type="region of interest" description="Disordered" evidence="2">
    <location>
        <begin position="210"/>
        <end position="230"/>
    </location>
</feature>
<gene>
    <name evidence="3" type="ORF">DFL_009413</name>
</gene>
<comment type="caution">
    <text evidence="3">The sequence shown here is derived from an EMBL/GenBank/DDBJ whole genome shotgun (WGS) entry which is preliminary data.</text>
</comment>
<keyword evidence="1" id="KW-0175">Coiled coil</keyword>
<feature type="region of interest" description="Disordered" evidence="2">
    <location>
        <begin position="719"/>
        <end position="759"/>
    </location>
</feature>
<organism evidence="3 4">
    <name type="scientific">Arthrobotrys flagrans</name>
    <name type="common">Nematode-trapping fungus</name>
    <name type="synonym">Trichothecium flagrans</name>
    <dbReference type="NCBI Taxonomy" id="97331"/>
    <lineage>
        <taxon>Eukaryota</taxon>
        <taxon>Fungi</taxon>
        <taxon>Dikarya</taxon>
        <taxon>Ascomycota</taxon>
        <taxon>Pezizomycotina</taxon>
        <taxon>Orbiliomycetes</taxon>
        <taxon>Orbiliales</taxon>
        <taxon>Orbiliaceae</taxon>
        <taxon>Arthrobotrys</taxon>
    </lineage>
</organism>
<feature type="region of interest" description="Disordered" evidence="2">
    <location>
        <begin position="359"/>
        <end position="380"/>
    </location>
</feature>
<evidence type="ECO:0000313" key="4">
    <source>
        <dbReference type="Proteomes" id="UP000283090"/>
    </source>
</evidence>
<reference evidence="3 4" key="1">
    <citation type="submission" date="2019-01" db="EMBL/GenBank/DDBJ databases">
        <title>Intercellular communication is required for trap formation in the nematode-trapping fungus Duddingtonia flagrans.</title>
        <authorList>
            <person name="Youssar L."/>
            <person name="Wernet V."/>
            <person name="Hensel N."/>
            <person name="Hildebrandt H.-G."/>
            <person name="Fischer R."/>
        </authorList>
    </citation>
    <scope>NUCLEOTIDE SEQUENCE [LARGE SCALE GENOMIC DNA]</scope>
    <source>
        <strain evidence="3 4">CBS H-5679</strain>
    </source>
</reference>
<evidence type="ECO:0000256" key="2">
    <source>
        <dbReference type="SAM" id="MobiDB-lite"/>
    </source>
</evidence>
<dbReference type="OrthoDB" id="428577at2759"/>
<feature type="region of interest" description="Disordered" evidence="2">
    <location>
        <begin position="650"/>
        <end position="697"/>
    </location>
</feature>
<dbReference type="EMBL" id="SAEB01000012">
    <property type="protein sequence ID" value="RVD81554.1"/>
    <property type="molecule type" value="Genomic_DNA"/>
</dbReference>
<proteinExistence type="predicted"/>
<protein>
    <submittedName>
        <fullName evidence="3">Uncharacterized protein</fullName>
    </submittedName>
</protein>
<sequence>MESYMPDTSPMDMQSTERVAVPALMIQKKGEPQVFYIPLSKINCWEDLVTSIHHLYTFSFSSPPAIITFEGDVVNPKNYLQFMKPNAHLLLSFPVGFQASKNSLRRMSEHLSPRMMSTNSSYSIAFMKKDPTGGTASVQTFSPYSPSRAFRNELERAEAQERRLEEQRLAAHVKAREDVQRFTQYSMGSRAMSEKRTFSSSMATPMSTGLSPLSESGVHPGRRASLSSQSTVSHSIMSYLPEESYRHMSHSLTPATEVDYYPETGSGWSFLRSPNVWYPSGDPWTTVDGKKEQQRLGIAFPSAESPMPEDIDPPTSELQHQTYPAPVLPSYSTENMQLAPGFPVSNIIQQVSAQATIGGIPSSKTDVDQAEDGTSSIRSQSPLDAQWDRIETPQSSSVLLCPHITFHCVKPIDLKIRLTPTVTVIPPTDPLEHDRMYATAIGEHVNLTMSIEGNGKITRVISEPENTKTPEKITLLKKSQAKGAGGKWYISRMETQLEGGWGSAEVGELGGHGEDGKRRNPGIMLDWSFKGEQNEKRSFAVAYEKLSAFLDLFMDTCGFPKRERQTMINFWARRLPQEPSKNEFLLIKLLPVKDLISLLPIQTDPPPDRTVRFFIIIRRATREIVRKEGLQVRGEMARVVYEVLGSKPPPIVPATKKRRGRGKAKGKGPHGDSNAAMREAERPAGPDPNPRVPIEGGTGLTIFEYGGVLMASQEADEQMAEEALALSTAEAAAAEEEKETKTKSSPPSPPRKVLSHQPTVEEYAEPAAPAANMDVDQPVLTETNPTAIVSPRDHYAILPDTQPSGIQMSDFASRAPDEVISSLYYDENQQFYDPFMYAHQDMELNDPNQAVFTVVGTNAGYGGGFFQTAHQHPQGQVVGNPMQVAQGWGWHGQYE</sequence>
<feature type="coiled-coil region" evidence="1">
    <location>
        <begin position="147"/>
        <end position="174"/>
    </location>
</feature>
<dbReference type="VEuPathDB" id="FungiDB:DFL_009413"/>
<evidence type="ECO:0000313" key="3">
    <source>
        <dbReference type="EMBL" id="RVD81554.1"/>
    </source>
</evidence>
<feature type="compositionally biased region" description="Basic residues" evidence="2">
    <location>
        <begin position="655"/>
        <end position="668"/>
    </location>
</feature>
<accession>A0A436ZRM3</accession>
<dbReference type="RefSeq" id="XP_067487098.1">
    <property type="nucleotide sequence ID" value="XM_067639295.1"/>
</dbReference>
<evidence type="ECO:0000256" key="1">
    <source>
        <dbReference type="SAM" id="Coils"/>
    </source>
</evidence>
<name>A0A436ZRM3_ARTFL</name>
<feature type="compositionally biased region" description="Low complexity" evidence="2">
    <location>
        <begin position="721"/>
        <end position="732"/>
    </location>
</feature>
<dbReference type="GeneID" id="93591724"/>